<proteinExistence type="predicted"/>
<feature type="region of interest" description="Disordered" evidence="1">
    <location>
        <begin position="1"/>
        <end position="20"/>
    </location>
</feature>
<protein>
    <submittedName>
        <fullName evidence="2">Uncharacterized protein</fullName>
    </submittedName>
</protein>
<gene>
    <name evidence="2" type="ORF">VKT23_012037</name>
</gene>
<evidence type="ECO:0000256" key="1">
    <source>
        <dbReference type="SAM" id="MobiDB-lite"/>
    </source>
</evidence>
<keyword evidence="3" id="KW-1185">Reference proteome</keyword>
<dbReference type="Proteomes" id="UP001498398">
    <property type="component" value="Unassembled WGS sequence"/>
</dbReference>
<dbReference type="EMBL" id="JBANRG010000028">
    <property type="protein sequence ID" value="KAK7452638.1"/>
    <property type="molecule type" value="Genomic_DNA"/>
</dbReference>
<reference evidence="2 3" key="1">
    <citation type="submission" date="2024-01" db="EMBL/GenBank/DDBJ databases">
        <title>A draft genome for the cacao thread blight pathogen Marasmiellus scandens.</title>
        <authorList>
            <person name="Baruah I.K."/>
            <person name="Leung J."/>
            <person name="Bukari Y."/>
            <person name="Amoako-Attah I."/>
            <person name="Meinhardt L.W."/>
            <person name="Bailey B.A."/>
            <person name="Cohen S.P."/>
        </authorList>
    </citation>
    <scope>NUCLEOTIDE SEQUENCE [LARGE SCALE GENOMIC DNA]</scope>
    <source>
        <strain evidence="2 3">GH-19</strain>
    </source>
</reference>
<evidence type="ECO:0000313" key="3">
    <source>
        <dbReference type="Proteomes" id="UP001498398"/>
    </source>
</evidence>
<evidence type="ECO:0000313" key="2">
    <source>
        <dbReference type="EMBL" id="KAK7452638.1"/>
    </source>
</evidence>
<comment type="caution">
    <text evidence="2">The sequence shown here is derived from an EMBL/GenBank/DDBJ whole genome shotgun (WGS) entry which is preliminary data.</text>
</comment>
<accession>A0ABR1J7H5</accession>
<organism evidence="2 3">
    <name type="scientific">Marasmiellus scandens</name>
    <dbReference type="NCBI Taxonomy" id="2682957"/>
    <lineage>
        <taxon>Eukaryota</taxon>
        <taxon>Fungi</taxon>
        <taxon>Dikarya</taxon>
        <taxon>Basidiomycota</taxon>
        <taxon>Agaricomycotina</taxon>
        <taxon>Agaricomycetes</taxon>
        <taxon>Agaricomycetidae</taxon>
        <taxon>Agaricales</taxon>
        <taxon>Marasmiineae</taxon>
        <taxon>Omphalotaceae</taxon>
        <taxon>Marasmiellus</taxon>
    </lineage>
</organism>
<sequence length="177" mass="20370">MRRAQRNKILPHGPPDDIDEHPHRYNALNFKIPIDPNAFYIHEAEQLYAPPGHPVFDLVPPEFNYWASSYYQQIGSPVVTRHNVWNVYEQILEKFETNAPLMNTLHLEGYRDDRDEFVKEVEDALQVQVDDIVDDLMPLADDDEGIYMGGVRGGLGPEIEEVDMEDGIVNFSDSDED</sequence>
<name>A0ABR1J7H5_9AGAR</name>